<comment type="caution">
    <text evidence="1">The sequence shown here is derived from an EMBL/GenBank/DDBJ whole genome shotgun (WGS) entry which is preliminary data.</text>
</comment>
<keyword evidence="2" id="KW-1185">Reference proteome</keyword>
<protein>
    <submittedName>
        <fullName evidence="1">Uncharacterized protein</fullName>
    </submittedName>
</protein>
<evidence type="ECO:0000313" key="1">
    <source>
        <dbReference type="EMBL" id="KAI8421968.1"/>
    </source>
</evidence>
<organism evidence="1 2">
    <name type="scientific">Choristoneura fumiferana</name>
    <name type="common">Spruce budworm moth</name>
    <name type="synonym">Archips fumiferana</name>
    <dbReference type="NCBI Taxonomy" id="7141"/>
    <lineage>
        <taxon>Eukaryota</taxon>
        <taxon>Metazoa</taxon>
        <taxon>Ecdysozoa</taxon>
        <taxon>Arthropoda</taxon>
        <taxon>Hexapoda</taxon>
        <taxon>Insecta</taxon>
        <taxon>Pterygota</taxon>
        <taxon>Neoptera</taxon>
        <taxon>Endopterygota</taxon>
        <taxon>Lepidoptera</taxon>
        <taxon>Glossata</taxon>
        <taxon>Ditrysia</taxon>
        <taxon>Tortricoidea</taxon>
        <taxon>Tortricidae</taxon>
        <taxon>Tortricinae</taxon>
        <taxon>Choristoneura</taxon>
    </lineage>
</organism>
<sequence>MSDCFSSALLRYNSVENKQNILLCRSSHQDEDNEFSSITSSGVPFLTDGRDLITFKNRIRNKTGKRYKNAEDDATEQDGFSAEVSEYLPSQIDGTETTRSPSVNKILNSNQLEDNMDSSNSLITPRGLGFTNRPNIIIPESPEVTGTAQDDDDVNALGISVSTPGLSNMKNSLLSLEINTCSTSRVNSTDDSSLALSSPSSSINNKKNYPSKSNPVEKEDVIQVYGNVML</sequence>
<dbReference type="Proteomes" id="UP001064048">
    <property type="component" value="Chromosome 16"/>
</dbReference>
<reference evidence="1 2" key="1">
    <citation type="journal article" date="2022" name="Genome Biol. Evol.">
        <title>The Spruce Budworm Genome: Reconstructing the Evolutionary History of Antifreeze Proteins.</title>
        <authorList>
            <person name="Beliveau C."/>
            <person name="Gagne P."/>
            <person name="Picq S."/>
            <person name="Vernygora O."/>
            <person name="Keeling C.I."/>
            <person name="Pinkney K."/>
            <person name="Doucet D."/>
            <person name="Wen F."/>
            <person name="Johnston J.S."/>
            <person name="Maaroufi H."/>
            <person name="Boyle B."/>
            <person name="Laroche J."/>
            <person name="Dewar K."/>
            <person name="Juretic N."/>
            <person name="Blackburn G."/>
            <person name="Nisole A."/>
            <person name="Brunet B."/>
            <person name="Brandao M."/>
            <person name="Lumley L."/>
            <person name="Duan J."/>
            <person name="Quan G."/>
            <person name="Lucarotti C.J."/>
            <person name="Roe A.D."/>
            <person name="Sperling F.A.H."/>
            <person name="Levesque R.C."/>
            <person name="Cusson M."/>
        </authorList>
    </citation>
    <scope>NUCLEOTIDE SEQUENCE [LARGE SCALE GENOMIC DNA]</scope>
    <source>
        <strain evidence="1">Glfc:IPQL:Cfum</strain>
    </source>
</reference>
<accession>A0ACC0JCY3</accession>
<evidence type="ECO:0000313" key="2">
    <source>
        <dbReference type="Proteomes" id="UP001064048"/>
    </source>
</evidence>
<name>A0ACC0JCY3_CHOFU</name>
<gene>
    <name evidence="1" type="ORF">MSG28_009874</name>
</gene>
<proteinExistence type="predicted"/>
<dbReference type="EMBL" id="CM046116">
    <property type="protein sequence ID" value="KAI8421968.1"/>
    <property type="molecule type" value="Genomic_DNA"/>
</dbReference>